<dbReference type="InterPro" id="IPR012347">
    <property type="entry name" value="Ferritin-like"/>
</dbReference>
<protein>
    <submittedName>
        <fullName evidence="2 5">Ferritin-2</fullName>
    </submittedName>
</protein>
<gene>
    <name evidence="2" type="primary">FRI2</name>
    <name evidence="3" type="ORF">SSLN_LOCUS9169</name>
    <name evidence="2" type="ORF">TR27075</name>
</gene>
<name>A0A0X3PRD3_SCHSO</name>
<dbReference type="InterPro" id="IPR008331">
    <property type="entry name" value="Ferritin_DPS_dom"/>
</dbReference>
<dbReference type="STRING" id="70667.A0A0X3PRD3"/>
<keyword evidence="4" id="KW-1185">Reference proteome</keyword>
<feature type="domain" description="Ferritin/DPS" evidence="1">
    <location>
        <begin position="13"/>
        <end position="148"/>
    </location>
</feature>
<dbReference type="OrthoDB" id="6264668at2759"/>
<dbReference type="EMBL" id="GEEE01008724">
    <property type="protein sequence ID" value="JAP54501.1"/>
    <property type="molecule type" value="Transcribed_RNA"/>
</dbReference>
<dbReference type="EMBL" id="UYSU01035077">
    <property type="protein sequence ID" value="VDL95554.1"/>
    <property type="molecule type" value="Genomic_DNA"/>
</dbReference>
<evidence type="ECO:0000259" key="1">
    <source>
        <dbReference type="Pfam" id="PF00210"/>
    </source>
</evidence>
<dbReference type="Pfam" id="PF00210">
    <property type="entry name" value="Ferritin"/>
    <property type="match status" value="1"/>
</dbReference>
<proteinExistence type="predicted"/>
<dbReference type="InterPro" id="IPR009078">
    <property type="entry name" value="Ferritin-like_SF"/>
</dbReference>
<evidence type="ECO:0000313" key="4">
    <source>
        <dbReference type="Proteomes" id="UP000275846"/>
    </source>
</evidence>
<evidence type="ECO:0000313" key="3">
    <source>
        <dbReference type="EMBL" id="VDL95554.1"/>
    </source>
</evidence>
<dbReference type="Gene3D" id="1.20.1260.10">
    <property type="match status" value="1"/>
</dbReference>
<evidence type="ECO:0000313" key="2">
    <source>
        <dbReference type="EMBL" id="JAP54501.1"/>
    </source>
</evidence>
<dbReference type="GO" id="GO:0008199">
    <property type="term" value="F:ferric iron binding"/>
    <property type="evidence" value="ECO:0007669"/>
    <property type="project" value="InterPro"/>
</dbReference>
<reference evidence="2" key="1">
    <citation type="submission" date="2016-01" db="EMBL/GenBank/DDBJ databases">
        <title>Reference transcriptome for the parasite Schistocephalus solidus: insights into the molecular evolution of parasitism.</title>
        <authorList>
            <person name="Hebert F.O."/>
            <person name="Grambauer S."/>
            <person name="Barber I."/>
            <person name="Landry C.R."/>
            <person name="Aubin-Horth N."/>
        </authorList>
    </citation>
    <scope>NUCLEOTIDE SEQUENCE</scope>
</reference>
<reference evidence="5" key="2">
    <citation type="submission" date="2016-06" db="UniProtKB">
        <authorList>
            <consortium name="WormBaseParasite"/>
        </authorList>
    </citation>
    <scope>IDENTIFICATION</scope>
</reference>
<evidence type="ECO:0000313" key="5">
    <source>
        <dbReference type="WBParaSite" id="SSLN_0000951801-mRNA-1"/>
    </source>
</evidence>
<dbReference type="WBParaSite" id="SSLN_0000951801-mRNA-1">
    <property type="protein sequence ID" value="SSLN_0000951801-mRNA-1"/>
    <property type="gene ID" value="SSLN_0000951801"/>
</dbReference>
<sequence length="182" mass="21192">MEHSGTCECETMLSDTANMLFAVEQTFVGFSAFCKGQDIAFDGFANYFHICSLWTRKAKDKVIDRLTTCGGKLRLTEMKPMQPFPLPKDTTITNLLQMSVDMEHCVTQQVKSLLNFAKERETIPVQEFARELLIWHTECIAHLVRHLEGAKCSESIYLYDRLTMQPLVDRFERHHRFCDFHY</sequence>
<dbReference type="SUPFAM" id="SSF47240">
    <property type="entry name" value="Ferritin-like"/>
    <property type="match status" value="1"/>
</dbReference>
<reference evidence="3 4" key="3">
    <citation type="submission" date="2018-11" db="EMBL/GenBank/DDBJ databases">
        <authorList>
            <consortium name="Pathogen Informatics"/>
        </authorList>
    </citation>
    <scope>NUCLEOTIDE SEQUENCE [LARGE SCALE GENOMIC DNA]</scope>
    <source>
        <strain evidence="3 4">NST_G2</strain>
    </source>
</reference>
<dbReference type="AlphaFoldDB" id="A0A0X3PRD3"/>
<dbReference type="Proteomes" id="UP000275846">
    <property type="component" value="Unassembled WGS sequence"/>
</dbReference>
<organism evidence="2">
    <name type="scientific">Schistocephalus solidus</name>
    <name type="common">Tapeworm</name>
    <dbReference type="NCBI Taxonomy" id="70667"/>
    <lineage>
        <taxon>Eukaryota</taxon>
        <taxon>Metazoa</taxon>
        <taxon>Spiralia</taxon>
        <taxon>Lophotrochozoa</taxon>
        <taxon>Platyhelminthes</taxon>
        <taxon>Cestoda</taxon>
        <taxon>Eucestoda</taxon>
        <taxon>Diphyllobothriidea</taxon>
        <taxon>Diphyllobothriidae</taxon>
        <taxon>Schistocephalus</taxon>
    </lineage>
</organism>
<accession>A0A0X3PRD3</accession>